<dbReference type="InterPro" id="IPR035896">
    <property type="entry name" value="AN1-like_Znf"/>
</dbReference>
<dbReference type="InterPro" id="IPR029071">
    <property type="entry name" value="Ubiquitin-like_domsf"/>
</dbReference>
<dbReference type="InterPro" id="IPR000626">
    <property type="entry name" value="Ubiquitin-like_dom"/>
</dbReference>
<dbReference type="OrthoDB" id="756206at2759"/>
<dbReference type="PANTHER" id="PTHR46728">
    <property type="entry name" value="AN1-TYPE ZINC FINGER PROTEIN 4"/>
    <property type="match status" value="1"/>
</dbReference>
<evidence type="ECO:0000256" key="3">
    <source>
        <dbReference type="ARBA" id="ARBA00022833"/>
    </source>
</evidence>
<dbReference type="SMART" id="SM00154">
    <property type="entry name" value="ZnF_AN1"/>
    <property type="match status" value="1"/>
</dbReference>
<feature type="domain" description="AN1-type" evidence="7">
    <location>
        <begin position="596"/>
        <end position="643"/>
    </location>
</feature>
<evidence type="ECO:0000259" key="7">
    <source>
        <dbReference type="PROSITE" id="PS51039"/>
    </source>
</evidence>
<keyword evidence="9" id="KW-1185">Reference proteome</keyword>
<dbReference type="Gene3D" id="4.10.1110.10">
    <property type="entry name" value="AN1-like Zinc finger"/>
    <property type="match status" value="1"/>
</dbReference>
<dbReference type="PRINTS" id="PR00348">
    <property type="entry name" value="UBIQUITIN"/>
</dbReference>
<keyword evidence="3" id="KW-0862">Zinc</keyword>
<dbReference type="GO" id="GO:0008270">
    <property type="term" value="F:zinc ion binding"/>
    <property type="evidence" value="ECO:0007669"/>
    <property type="project" value="UniProtKB-KW"/>
</dbReference>
<keyword evidence="1" id="KW-0479">Metal-binding</keyword>
<dbReference type="Pfam" id="PF01428">
    <property type="entry name" value="zf-AN1"/>
    <property type="match status" value="1"/>
</dbReference>
<evidence type="ECO:0000259" key="6">
    <source>
        <dbReference type="PROSITE" id="PS50053"/>
    </source>
</evidence>
<dbReference type="PROSITE" id="PS50053">
    <property type="entry name" value="UBIQUITIN_2"/>
    <property type="match status" value="1"/>
</dbReference>
<dbReference type="Proteomes" id="UP000694569">
    <property type="component" value="Unplaced"/>
</dbReference>
<feature type="domain" description="Ubiquitin-like" evidence="6">
    <location>
        <begin position="8"/>
        <end position="83"/>
    </location>
</feature>
<feature type="region of interest" description="Disordered" evidence="5">
    <location>
        <begin position="194"/>
        <end position="213"/>
    </location>
</feature>
<evidence type="ECO:0000256" key="1">
    <source>
        <dbReference type="ARBA" id="ARBA00022723"/>
    </source>
</evidence>
<dbReference type="SUPFAM" id="SSF118310">
    <property type="entry name" value="AN1-like Zinc finger"/>
    <property type="match status" value="1"/>
</dbReference>
<dbReference type="Ensembl" id="ENSLLET00000040982.1">
    <property type="protein sequence ID" value="ENSLLEP00000039397.1"/>
    <property type="gene ID" value="ENSLLEG00000024919.1"/>
</dbReference>
<evidence type="ECO:0000256" key="2">
    <source>
        <dbReference type="ARBA" id="ARBA00022771"/>
    </source>
</evidence>
<organism evidence="8 9">
    <name type="scientific">Leptobrachium leishanense</name>
    <name type="common">Leishan spiny toad</name>
    <dbReference type="NCBI Taxonomy" id="445787"/>
    <lineage>
        <taxon>Eukaryota</taxon>
        <taxon>Metazoa</taxon>
        <taxon>Chordata</taxon>
        <taxon>Craniata</taxon>
        <taxon>Vertebrata</taxon>
        <taxon>Euteleostomi</taxon>
        <taxon>Amphibia</taxon>
        <taxon>Batrachia</taxon>
        <taxon>Anura</taxon>
        <taxon>Pelobatoidea</taxon>
        <taxon>Megophryidae</taxon>
        <taxon>Leptobrachium</taxon>
    </lineage>
</organism>
<dbReference type="AlphaFoldDB" id="A0A8C5WHZ1"/>
<evidence type="ECO:0000313" key="8">
    <source>
        <dbReference type="Ensembl" id="ENSLLEP00000039397.1"/>
    </source>
</evidence>
<dbReference type="SUPFAM" id="SSF54236">
    <property type="entry name" value="Ubiquitin-like"/>
    <property type="match status" value="1"/>
</dbReference>
<evidence type="ECO:0000256" key="5">
    <source>
        <dbReference type="SAM" id="MobiDB-lite"/>
    </source>
</evidence>
<dbReference type="CDD" id="cd01802">
    <property type="entry name" value="Ubl_ZFAND4"/>
    <property type="match status" value="1"/>
</dbReference>
<proteinExistence type="predicted"/>
<reference evidence="8" key="1">
    <citation type="submission" date="2025-08" db="UniProtKB">
        <authorList>
            <consortium name="Ensembl"/>
        </authorList>
    </citation>
    <scope>IDENTIFICATION</scope>
</reference>
<evidence type="ECO:0000256" key="4">
    <source>
        <dbReference type="PROSITE-ProRule" id="PRU00449"/>
    </source>
</evidence>
<sequence>YMLPFYTMEVFIETLPGISFQLQVSPFEAVKCVKVRIQRLRGIPVSQQHLMWNNIELEDESSLKDYNISEGCTLKLVFAMRSGPINIRRVPLEEPLREKTEYISPMQDELWEKTPSNKRVILVYQDGDEMKFLRVINDLTLSDSSSGGSVYNFNNEDDDDVTEAFLTGQQMVENSITMNKMKLLKSKMESMNLNKPKKSSKLKPRPPMAPRLSSTLMTSTRHKFLKVLPNIGQSCLPPGNLPPSESSHSSLSLLTSAATKQTITSDYINKDHGYTTSLNRIVLPPRIPKVKLENDSHSKNFILPPVSAFIQNEEFTEDDLALHQNMNFFTSDENPMPIGLLNEVGSSEQDGEIFQLGKVKTEFGVFDGYKDHRTTETPSNTLSKSLNSGLVENSLLNREELAPRKTFLSPIQCPTQMTPNAFPKAQKQRNLYDFESLRPTASHMFHSLEFRNMTDASFSRTRFQGLKVDSPGKTSGDFSNMGIKDLKEMVEKSESVDALTNLDFFASLARSKDNLHGSSNHDRLHGSNSPTCSLQNRFEARFKRLSPLKDNAELFVSILLLGFTFLPSQYSELFVLFPVEATRLFPPVNSTIHSKKKVTKHCLVCRKKTGLATSFDCRCGHNFCAAHRYAETHNCPYDYKAAGKRYLQEAYPVVSAPKLPKI</sequence>
<gene>
    <name evidence="8" type="primary">ZFAND4</name>
</gene>
<dbReference type="Pfam" id="PF00240">
    <property type="entry name" value="ubiquitin"/>
    <property type="match status" value="1"/>
</dbReference>
<accession>A0A8C5WHZ1</accession>
<name>A0A8C5WHZ1_9ANUR</name>
<dbReference type="PROSITE" id="PS51039">
    <property type="entry name" value="ZF_AN1"/>
    <property type="match status" value="1"/>
</dbReference>
<dbReference type="PANTHER" id="PTHR46728:SF1">
    <property type="entry name" value="AN1-TYPE ZINC FINGER PROTEIN 4"/>
    <property type="match status" value="1"/>
</dbReference>
<dbReference type="Gene3D" id="3.10.20.90">
    <property type="entry name" value="Phosphatidylinositol 3-kinase Catalytic Subunit, Chain A, domain 1"/>
    <property type="match status" value="1"/>
</dbReference>
<dbReference type="InterPro" id="IPR019956">
    <property type="entry name" value="Ubiquitin_dom"/>
</dbReference>
<dbReference type="InterPro" id="IPR000058">
    <property type="entry name" value="Znf_AN1"/>
</dbReference>
<dbReference type="SMART" id="SM00213">
    <property type="entry name" value="UBQ"/>
    <property type="match status" value="1"/>
</dbReference>
<reference evidence="8" key="2">
    <citation type="submission" date="2025-09" db="UniProtKB">
        <authorList>
            <consortium name="Ensembl"/>
        </authorList>
    </citation>
    <scope>IDENTIFICATION</scope>
</reference>
<protein>
    <submittedName>
        <fullName evidence="8">Zinc finger AN1-type containing 4</fullName>
    </submittedName>
</protein>
<evidence type="ECO:0000313" key="9">
    <source>
        <dbReference type="Proteomes" id="UP000694569"/>
    </source>
</evidence>
<keyword evidence="2 4" id="KW-0863">Zinc-finger</keyword>
<dbReference type="InterPro" id="IPR053061">
    <property type="entry name" value="AN1-type_zinc_finger"/>
</dbReference>
<dbReference type="GeneTree" id="ENSGT00940000155716"/>
<feature type="compositionally biased region" description="Basic residues" evidence="5">
    <location>
        <begin position="195"/>
        <end position="204"/>
    </location>
</feature>